<name>A0A9X4AEF3_9BACI</name>
<comment type="caution">
    <text evidence="2">The sequence shown here is derived from an EMBL/GenBank/DDBJ whole genome shotgun (WGS) entry which is preliminary data.</text>
</comment>
<protein>
    <submittedName>
        <fullName evidence="2">Uncharacterized protein</fullName>
    </submittedName>
</protein>
<proteinExistence type="predicted"/>
<gene>
    <name evidence="2" type="ORF">NC799_07240</name>
</gene>
<organism evidence="2 3">
    <name type="scientific">Aquibacillus salsiterrae</name>
    <dbReference type="NCBI Taxonomy" id="2950439"/>
    <lineage>
        <taxon>Bacteria</taxon>
        <taxon>Bacillati</taxon>
        <taxon>Bacillota</taxon>
        <taxon>Bacilli</taxon>
        <taxon>Bacillales</taxon>
        <taxon>Bacillaceae</taxon>
        <taxon>Aquibacillus</taxon>
    </lineage>
</organism>
<dbReference type="Proteomes" id="UP001145069">
    <property type="component" value="Unassembled WGS sequence"/>
</dbReference>
<dbReference type="EMBL" id="JAMQKC010000004">
    <property type="protein sequence ID" value="MDC3416711.1"/>
    <property type="molecule type" value="Genomic_DNA"/>
</dbReference>
<feature type="transmembrane region" description="Helical" evidence="1">
    <location>
        <begin position="97"/>
        <end position="115"/>
    </location>
</feature>
<keyword evidence="1" id="KW-1133">Transmembrane helix</keyword>
<keyword evidence="1" id="KW-0472">Membrane</keyword>
<feature type="transmembrane region" description="Helical" evidence="1">
    <location>
        <begin position="127"/>
        <end position="144"/>
    </location>
</feature>
<keyword evidence="3" id="KW-1185">Reference proteome</keyword>
<dbReference type="AlphaFoldDB" id="A0A9X4AEF3"/>
<reference evidence="2" key="1">
    <citation type="submission" date="2022-06" db="EMBL/GenBank/DDBJ databases">
        <title>Aquibacillus sp. a new bacterium isolated from soil saline samples.</title>
        <authorList>
            <person name="Galisteo C."/>
            <person name="De La Haba R."/>
            <person name="Sanchez-Porro C."/>
            <person name="Ventosa A."/>
        </authorList>
    </citation>
    <scope>NUCLEOTIDE SEQUENCE</scope>
    <source>
        <strain evidence="2">3ASR75-54</strain>
    </source>
</reference>
<keyword evidence="1" id="KW-0812">Transmembrane</keyword>
<feature type="transmembrane region" description="Helical" evidence="1">
    <location>
        <begin position="67"/>
        <end position="85"/>
    </location>
</feature>
<evidence type="ECO:0000256" key="1">
    <source>
        <dbReference type="SAM" id="Phobius"/>
    </source>
</evidence>
<sequence length="153" mass="17278">MKPPAKHEAIFWSIALPGLAQILNGKLFKGTLLIGLEFLINVQSNFNLAILYSFTGAIEQAAFIVDYQWLMFYPCIYLFGMWDAYRDAEGNGTRYDYLPFVFTAFSVTVGLMYSSANTYLGHTIGPIFFPILCVIPGILIGLTVKKTWLYVKH</sequence>
<evidence type="ECO:0000313" key="2">
    <source>
        <dbReference type="EMBL" id="MDC3416711.1"/>
    </source>
</evidence>
<accession>A0A9X4AEF3</accession>
<evidence type="ECO:0000313" key="3">
    <source>
        <dbReference type="Proteomes" id="UP001145069"/>
    </source>
</evidence>